<evidence type="ECO:0000313" key="2">
    <source>
        <dbReference type="Proteomes" id="UP000245999"/>
    </source>
</evidence>
<sequence>MGKFSCVHYYANLARAVVGVLQYTADLFTGALVEVPTDAGHRGGEKYWRRTTKMNTKIPGNTQRQCRGYPLPRGWR</sequence>
<organism evidence="1 2">
    <name type="scientific">Hymenobacter nivis</name>
    <dbReference type="NCBI Taxonomy" id="1850093"/>
    <lineage>
        <taxon>Bacteria</taxon>
        <taxon>Pseudomonadati</taxon>
        <taxon>Bacteroidota</taxon>
        <taxon>Cytophagia</taxon>
        <taxon>Cytophagales</taxon>
        <taxon>Hymenobacteraceae</taxon>
        <taxon>Hymenobacter</taxon>
    </lineage>
</organism>
<dbReference type="AlphaFoldDB" id="A0A2Z3GMD5"/>
<accession>A0A2Z3GMD5</accession>
<dbReference type="EMBL" id="CP029145">
    <property type="protein sequence ID" value="AWM34913.1"/>
    <property type="molecule type" value="Genomic_DNA"/>
</dbReference>
<name>A0A2Z3GMD5_9BACT</name>
<keyword evidence="2" id="KW-1185">Reference proteome</keyword>
<evidence type="ECO:0000313" key="1">
    <source>
        <dbReference type="EMBL" id="AWM34913.1"/>
    </source>
</evidence>
<gene>
    <name evidence="1" type="ORF">DDQ68_20320</name>
</gene>
<reference evidence="2" key="1">
    <citation type="submission" date="2018-04" db="EMBL/GenBank/DDBJ databases">
        <title>Complete genome of Antarctic heterotrophic bacterium Hymenobacter nivis.</title>
        <authorList>
            <person name="Terashima M."/>
        </authorList>
    </citation>
    <scope>NUCLEOTIDE SEQUENCE [LARGE SCALE GENOMIC DNA]</scope>
    <source>
        <strain evidence="2">NBRC 111535</strain>
    </source>
</reference>
<dbReference type="Proteomes" id="UP000245999">
    <property type="component" value="Chromosome"/>
</dbReference>
<proteinExistence type="predicted"/>
<dbReference type="KEGG" id="hnv:DDQ68_20320"/>
<protein>
    <submittedName>
        <fullName evidence="1">Uncharacterized protein</fullName>
    </submittedName>
</protein>